<dbReference type="InterPro" id="IPR009332">
    <property type="entry name" value="Med22"/>
</dbReference>
<evidence type="ECO:0000256" key="2">
    <source>
        <dbReference type="ARBA" id="ARBA00005942"/>
    </source>
</evidence>
<reference evidence="9 10" key="1">
    <citation type="journal article" date="2018" name="Gigascience">
        <title>Genomes of trombidid mites reveal novel predicted allergens and laterally-transferred genes associated with secondary metabolism.</title>
        <authorList>
            <person name="Dong X."/>
            <person name="Chaisiri K."/>
            <person name="Xia D."/>
            <person name="Armstrong S.D."/>
            <person name="Fang Y."/>
            <person name="Donnelly M.J."/>
            <person name="Kadowaki T."/>
            <person name="McGarry J.W."/>
            <person name="Darby A.C."/>
            <person name="Makepeace B.L."/>
        </authorList>
    </citation>
    <scope>NUCLEOTIDE SEQUENCE [LARGE SCALE GENOMIC DNA]</scope>
    <source>
        <strain evidence="9">UoL-UT</strain>
    </source>
</reference>
<dbReference type="GO" id="GO:0006357">
    <property type="term" value="P:regulation of transcription by RNA polymerase II"/>
    <property type="evidence" value="ECO:0007669"/>
    <property type="project" value="InterPro"/>
</dbReference>
<sequence>MSLNQETTLKFYKKLLKDDIKSILDNFSEILKLVKVDVQETTPNTMSSSRIQENYEMNVRAANIVRASQSINKLIYSIKQFIIINDFPLINEAISNKSNYYKVNEIDNKLMALRDEISNELFDLEEDFYSSIIK</sequence>
<protein>
    <recommendedName>
        <fullName evidence="3">Mediator of RNA polymerase II transcription subunit 22</fullName>
    </recommendedName>
    <alternativeName>
        <fullName evidence="8">Mediator complex subunit 22</fullName>
    </alternativeName>
</protein>
<evidence type="ECO:0000313" key="10">
    <source>
        <dbReference type="Proteomes" id="UP000288716"/>
    </source>
</evidence>
<proteinExistence type="inferred from homology"/>
<keyword evidence="4" id="KW-0805">Transcription regulation</keyword>
<accession>A0A443SUD6</accession>
<gene>
    <name evidence="9" type="ORF">B4U80_00697</name>
</gene>
<comment type="subcellular location">
    <subcellularLocation>
        <location evidence="1">Nucleus</location>
    </subcellularLocation>
</comment>
<dbReference type="AlphaFoldDB" id="A0A443SUD6"/>
<evidence type="ECO:0000256" key="6">
    <source>
        <dbReference type="ARBA" id="ARBA00023242"/>
    </source>
</evidence>
<keyword evidence="5" id="KW-0804">Transcription</keyword>
<comment type="caution">
    <text evidence="9">The sequence shown here is derived from an EMBL/GenBank/DDBJ whole genome shotgun (WGS) entry which is preliminary data.</text>
</comment>
<dbReference type="PANTHER" id="PTHR12434">
    <property type="entry name" value="MEDIATOR OF RNA POLYMERASE II TRANSCRIPTION SUBUNIT 22"/>
    <property type="match status" value="1"/>
</dbReference>
<dbReference type="GO" id="GO:0016592">
    <property type="term" value="C:mediator complex"/>
    <property type="evidence" value="ECO:0007669"/>
    <property type="project" value="InterPro"/>
</dbReference>
<comment type="function">
    <text evidence="7">Component of the Mediator complex, a coactivator involved in the regulated transcription of nearly all RNA polymerase II-dependent genes. Mediator functions as a bridge to convey information from gene-specific regulatory proteins to the basal RNA polymerase II transcription machinery. Mediator is recruited to promoters by direct interactions with regulatory proteins and serves as a scaffold for the assembly of a functional preinitiation complex with RNA polymerase II and the general transcription factors.</text>
</comment>
<dbReference type="Proteomes" id="UP000288716">
    <property type="component" value="Unassembled WGS sequence"/>
</dbReference>
<dbReference type="Pfam" id="PF06179">
    <property type="entry name" value="Med22"/>
    <property type="match status" value="1"/>
</dbReference>
<dbReference type="GO" id="GO:0003712">
    <property type="term" value="F:transcription coregulator activity"/>
    <property type="evidence" value="ECO:0007669"/>
    <property type="project" value="InterPro"/>
</dbReference>
<evidence type="ECO:0000256" key="5">
    <source>
        <dbReference type="ARBA" id="ARBA00023163"/>
    </source>
</evidence>
<comment type="similarity">
    <text evidence="2">Belongs to the Mediator complex subunit 22 family.</text>
</comment>
<dbReference type="VEuPathDB" id="VectorBase:LDEU000895"/>
<organism evidence="9 10">
    <name type="scientific">Leptotrombidium deliense</name>
    <dbReference type="NCBI Taxonomy" id="299467"/>
    <lineage>
        <taxon>Eukaryota</taxon>
        <taxon>Metazoa</taxon>
        <taxon>Ecdysozoa</taxon>
        <taxon>Arthropoda</taxon>
        <taxon>Chelicerata</taxon>
        <taxon>Arachnida</taxon>
        <taxon>Acari</taxon>
        <taxon>Acariformes</taxon>
        <taxon>Trombidiformes</taxon>
        <taxon>Prostigmata</taxon>
        <taxon>Anystina</taxon>
        <taxon>Parasitengona</taxon>
        <taxon>Trombiculoidea</taxon>
        <taxon>Trombiculidae</taxon>
        <taxon>Leptotrombidium</taxon>
    </lineage>
</organism>
<name>A0A443SUD6_9ACAR</name>
<dbReference type="OrthoDB" id="203279at2759"/>
<dbReference type="STRING" id="299467.A0A443SUD6"/>
<evidence type="ECO:0000256" key="8">
    <source>
        <dbReference type="ARBA" id="ARBA00031962"/>
    </source>
</evidence>
<evidence type="ECO:0000256" key="3">
    <source>
        <dbReference type="ARBA" id="ARBA00019695"/>
    </source>
</evidence>
<evidence type="ECO:0000313" key="9">
    <source>
        <dbReference type="EMBL" id="RWS31145.1"/>
    </source>
</evidence>
<dbReference type="EMBL" id="NCKV01000260">
    <property type="protein sequence ID" value="RWS31145.1"/>
    <property type="molecule type" value="Genomic_DNA"/>
</dbReference>
<evidence type="ECO:0000256" key="1">
    <source>
        <dbReference type="ARBA" id="ARBA00004123"/>
    </source>
</evidence>
<keyword evidence="6" id="KW-0539">Nucleus</keyword>
<evidence type="ECO:0000256" key="4">
    <source>
        <dbReference type="ARBA" id="ARBA00023015"/>
    </source>
</evidence>
<dbReference type="PANTHER" id="PTHR12434:SF6">
    <property type="entry name" value="MEDIATOR OF RNA POLYMERASE II TRANSCRIPTION SUBUNIT 22"/>
    <property type="match status" value="1"/>
</dbReference>
<evidence type="ECO:0000256" key="7">
    <source>
        <dbReference type="ARBA" id="ARBA00025687"/>
    </source>
</evidence>
<keyword evidence="10" id="KW-1185">Reference proteome</keyword>